<evidence type="ECO:0000256" key="4">
    <source>
        <dbReference type="ARBA" id="ARBA00023125"/>
    </source>
</evidence>
<dbReference type="InterPro" id="IPR005158">
    <property type="entry name" value="BTAD"/>
</dbReference>
<reference evidence="8 9" key="1">
    <citation type="submission" date="2019-06" db="EMBL/GenBank/DDBJ databases">
        <title>Sequencing the genomes of 1000 actinobacteria strains.</title>
        <authorList>
            <person name="Klenk H.-P."/>
        </authorList>
    </citation>
    <scope>NUCLEOTIDE SEQUENCE [LARGE SCALE GENOMIC DNA]</scope>
    <source>
        <strain evidence="8 9">DSM 44826</strain>
    </source>
</reference>
<evidence type="ECO:0000256" key="5">
    <source>
        <dbReference type="ARBA" id="ARBA00023163"/>
    </source>
</evidence>
<dbReference type="GO" id="GO:0000160">
    <property type="term" value="P:phosphorelay signal transduction system"/>
    <property type="evidence" value="ECO:0007669"/>
    <property type="project" value="UniProtKB-KW"/>
</dbReference>
<name>A0A561SFE7_9ACTN</name>
<comment type="caution">
    <text evidence="8">The sequence shown here is derived from an EMBL/GenBank/DDBJ whole genome shotgun (WGS) entry which is preliminary data.</text>
</comment>
<keyword evidence="5" id="KW-0804">Transcription</keyword>
<dbReference type="CDD" id="cd15831">
    <property type="entry name" value="BTAD"/>
    <property type="match status" value="1"/>
</dbReference>
<sequence>MRFGLLGPVEVWDRAGRTAGIPAAKQRALLACLLLRANTPVGMDVLIDQLWDGAAPPSARTAVFNYLARLRRRLGPQAAARLRSEAGGYRLELPEPAEADHLHAAALERAAQQALARADWSAATALAGRALGLWRGEPLQDVTGDRLRAEHLPGLEALRLRLAELRIDAALGAGRFDRAVPWLQELTARHPLREPLQVRKLLALHGAGHRAEALADYHGFRGLLREELGVGPTRLLQEVHQLVLLDAAPAAVLETWRVAQRLPAGRAAGYRPLPRQLPRLPRRVVGRDAELAELRAILAGRAQVALLTGPAGVGKSTLALAWAHGAAGDFPDGQLHLDLGAHAPDGPLDEHDAVLVLLDCLGVPVDRRPATAAGRAALYRSTVADRRLLLVLDDARDAAQIRPLLPAGPSCRTVVTSRHPLDPLVALDGAEPLPLGALTPDGARELLLHRLGTDRTTGQEAALVALVERCGRLPLALAAVAAGAAARPQLSLEVLAADPGRLLSAETAHLRGLLGPAAAAPARDSAALLPTPSVAD</sequence>
<dbReference type="Gene3D" id="1.10.10.10">
    <property type="entry name" value="Winged helix-like DNA-binding domain superfamily/Winged helix DNA-binding domain"/>
    <property type="match status" value="1"/>
</dbReference>
<dbReference type="PANTHER" id="PTHR35807:SF1">
    <property type="entry name" value="TRANSCRIPTIONAL REGULATOR REDD"/>
    <property type="match status" value="1"/>
</dbReference>
<keyword evidence="3" id="KW-0805">Transcription regulation</keyword>
<evidence type="ECO:0000256" key="1">
    <source>
        <dbReference type="ARBA" id="ARBA00005820"/>
    </source>
</evidence>
<evidence type="ECO:0000256" key="6">
    <source>
        <dbReference type="PROSITE-ProRule" id="PRU01091"/>
    </source>
</evidence>
<dbReference type="InterPro" id="IPR011990">
    <property type="entry name" value="TPR-like_helical_dom_sf"/>
</dbReference>
<dbReference type="SMART" id="SM01043">
    <property type="entry name" value="BTAD"/>
    <property type="match status" value="1"/>
</dbReference>
<dbReference type="SUPFAM" id="SSF48452">
    <property type="entry name" value="TPR-like"/>
    <property type="match status" value="1"/>
</dbReference>
<dbReference type="InterPro" id="IPR016032">
    <property type="entry name" value="Sig_transdc_resp-reg_C-effctor"/>
</dbReference>
<dbReference type="RefSeq" id="WP_145910553.1">
    <property type="nucleotide sequence ID" value="NZ_BAAAMZ010000001.1"/>
</dbReference>
<dbReference type="InterPro" id="IPR027417">
    <property type="entry name" value="P-loop_NTPase"/>
</dbReference>
<feature type="domain" description="OmpR/PhoB-type" evidence="7">
    <location>
        <begin position="1"/>
        <end position="93"/>
    </location>
</feature>
<evidence type="ECO:0000313" key="8">
    <source>
        <dbReference type="EMBL" id="TWF73591.1"/>
    </source>
</evidence>
<dbReference type="SUPFAM" id="SSF52540">
    <property type="entry name" value="P-loop containing nucleoside triphosphate hydrolases"/>
    <property type="match status" value="1"/>
</dbReference>
<evidence type="ECO:0000256" key="2">
    <source>
        <dbReference type="ARBA" id="ARBA00023012"/>
    </source>
</evidence>
<dbReference type="PANTHER" id="PTHR35807">
    <property type="entry name" value="TRANSCRIPTIONAL REGULATOR REDD-RELATED"/>
    <property type="match status" value="1"/>
</dbReference>
<evidence type="ECO:0000313" key="9">
    <source>
        <dbReference type="Proteomes" id="UP000317940"/>
    </source>
</evidence>
<proteinExistence type="inferred from homology"/>
<evidence type="ECO:0000256" key="3">
    <source>
        <dbReference type="ARBA" id="ARBA00023015"/>
    </source>
</evidence>
<dbReference type="InterPro" id="IPR051677">
    <property type="entry name" value="AfsR-DnrI-RedD_regulator"/>
</dbReference>
<dbReference type="EMBL" id="VIWT01000005">
    <property type="protein sequence ID" value="TWF73591.1"/>
    <property type="molecule type" value="Genomic_DNA"/>
</dbReference>
<dbReference type="OrthoDB" id="4336084at2"/>
<accession>A0A561SFE7</accession>
<dbReference type="InterPro" id="IPR001867">
    <property type="entry name" value="OmpR/PhoB-type_DNA-bd"/>
</dbReference>
<dbReference type="PROSITE" id="PS51755">
    <property type="entry name" value="OMPR_PHOB"/>
    <property type="match status" value="1"/>
</dbReference>
<evidence type="ECO:0000259" key="7">
    <source>
        <dbReference type="PROSITE" id="PS51755"/>
    </source>
</evidence>
<protein>
    <submittedName>
        <fullName evidence="8">DNA-binding SARP family transcriptional activator</fullName>
    </submittedName>
</protein>
<organism evidence="8 9">
    <name type="scientific">Kitasatospora viridis</name>
    <dbReference type="NCBI Taxonomy" id="281105"/>
    <lineage>
        <taxon>Bacteria</taxon>
        <taxon>Bacillati</taxon>
        <taxon>Actinomycetota</taxon>
        <taxon>Actinomycetes</taxon>
        <taxon>Kitasatosporales</taxon>
        <taxon>Streptomycetaceae</taxon>
        <taxon>Kitasatospora</taxon>
    </lineage>
</organism>
<comment type="similarity">
    <text evidence="1">Belongs to the AfsR/DnrI/RedD regulatory family.</text>
</comment>
<keyword evidence="2" id="KW-0902">Two-component regulatory system</keyword>
<dbReference type="SUPFAM" id="SSF46894">
    <property type="entry name" value="C-terminal effector domain of the bipartite response regulators"/>
    <property type="match status" value="1"/>
</dbReference>
<keyword evidence="9" id="KW-1185">Reference proteome</keyword>
<dbReference type="SMART" id="SM00862">
    <property type="entry name" value="Trans_reg_C"/>
    <property type="match status" value="1"/>
</dbReference>
<dbReference type="Gene3D" id="1.25.40.10">
    <property type="entry name" value="Tetratricopeptide repeat domain"/>
    <property type="match status" value="1"/>
</dbReference>
<feature type="DNA-binding region" description="OmpR/PhoB-type" evidence="6">
    <location>
        <begin position="1"/>
        <end position="93"/>
    </location>
</feature>
<dbReference type="Gene3D" id="3.40.50.300">
    <property type="entry name" value="P-loop containing nucleotide triphosphate hydrolases"/>
    <property type="match status" value="1"/>
</dbReference>
<dbReference type="Proteomes" id="UP000317940">
    <property type="component" value="Unassembled WGS sequence"/>
</dbReference>
<keyword evidence="4 6" id="KW-0238">DNA-binding</keyword>
<dbReference type="Pfam" id="PF03704">
    <property type="entry name" value="BTAD"/>
    <property type="match status" value="1"/>
</dbReference>
<dbReference type="AlphaFoldDB" id="A0A561SFE7"/>
<dbReference type="PRINTS" id="PR00364">
    <property type="entry name" value="DISEASERSIST"/>
</dbReference>
<dbReference type="InterPro" id="IPR036388">
    <property type="entry name" value="WH-like_DNA-bd_sf"/>
</dbReference>
<dbReference type="GO" id="GO:0003677">
    <property type="term" value="F:DNA binding"/>
    <property type="evidence" value="ECO:0007669"/>
    <property type="project" value="UniProtKB-UniRule"/>
</dbReference>
<dbReference type="GO" id="GO:0006355">
    <property type="term" value="P:regulation of DNA-templated transcription"/>
    <property type="evidence" value="ECO:0007669"/>
    <property type="project" value="InterPro"/>
</dbReference>
<gene>
    <name evidence="8" type="ORF">FHX73_15204</name>
</gene>